<keyword evidence="1" id="KW-1133">Transmembrane helix</keyword>
<dbReference type="RefSeq" id="WP_210038403.1">
    <property type="nucleotide sequence ID" value="NZ_JBHLVU010000022.1"/>
</dbReference>
<feature type="transmembrane region" description="Helical" evidence="1">
    <location>
        <begin position="62"/>
        <end position="82"/>
    </location>
</feature>
<feature type="transmembrane region" description="Helical" evidence="1">
    <location>
        <begin position="6"/>
        <end position="25"/>
    </location>
</feature>
<evidence type="ECO:0000256" key="1">
    <source>
        <dbReference type="SAM" id="Phobius"/>
    </source>
</evidence>
<keyword evidence="1" id="KW-0812">Transmembrane</keyword>
<feature type="transmembrane region" description="Helical" evidence="1">
    <location>
        <begin position="192"/>
        <end position="212"/>
    </location>
</feature>
<name>A0ABS7C7E3_9BACL</name>
<feature type="transmembrane region" description="Helical" evidence="1">
    <location>
        <begin position="89"/>
        <end position="107"/>
    </location>
</feature>
<evidence type="ECO:0000313" key="2">
    <source>
        <dbReference type="EMBL" id="MBW7456847.1"/>
    </source>
</evidence>
<organism evidence="2 3">
    <name type="scientific">Paenibacillus sepulcri</name>
    <dbReference type="NCBI Taxonomy" id="359917"/>
    <lineage>
        <taxon>Bacteria</taxon>
        <taxon>Bacillati</taxon>
        <taxon>Bacillota</taxon>
        <taxon>Bacilli</taxon>
        <taxon>Bacillales</taxon>
        <taxon>Paenibacillaceae</taxon>
        <taxon>Paenibacillus</taxon>
    </lineage>
</organism>
<sequence>MSYALFVAGSIIEYFSYFIFMFALFRFRFRDRMFYLVFVSFIMSQVSYFTRLNPEIGELSSYIQLTLLIIAMWVLFRVPLYYSIVMNGAGFVFGFAVQGLVILFLWQTGTPLGTIQDNALASAATQALSALLVIGFSRLIFIKNWGFDYVPTSHRAYVRISGVNALLLVIIVIAAVAACLTAFLFKNEFKDYIILSNAIFIISVPLFLYYSFRKDHEDAS</sequence>
<feature type="transmembrane region" description="Helical" evidence="1">
    <location>
        <begin position="162"/>
        <end position="186"/>
    </location>
</feature>
<dbReference type="Proteomes" id="UP001519887">
    <property type="component" value="Unassembled WGS sequence"/>
</dbReference>
<keyword evidence="3" id="KW-1185">Reference proteome</keyword>
<comment type="caution">
    <text evidence="2">The sequence shown here is derived from an EMBL/GenBank/DDBJ whole genome shotgun (WGS) entry which is preliminary data.</text>
</comment>
<evidence type="ECO:0000313" key="3">
    <source>
        <dbReference type="Proteomes" id="UP001519887"/>
    </source>
</evidence>
<accession>A0ABS7C7E3</accession>
<reference evidence="2 3" key="1">
    <citation type="submission" date="2021-07" db="EMBL/GenBank/DDBJ databases">
        <title>Paenibacillus radiodurans sp. nov., isolated from the southeastern edge of Tengger Desert.</title>
        <authorList>
            <person name="Zhang G."/>
        </authorList>
    </citation>
    <scope>NUCLEOTIDE SEQUENCE [LARGE SCALE GENOMIC DNA]</scope>
    <source>
        <strain evidence="2 3">CCM 7311</strain>
    </source>
</reference>
<feature type="transmembrane region" description="Helical" evidence="1">
    <location>
        <begin position="32"/>
        <end position="50"/>
    </location>
</feature>
<keyword evidence="1" id="KW-0472">Membrane</keyword>
<feature type="transmembrane region" description="Helical" evidence="1">
    <location>
        <begin position="119"/>
        <end position="141"/>
    </location>
</feature>
<proteinExistence type="predicted"/>
<dbReference type="EMBL" id="JAHZIK010000682">
    <property type="protein sequence ID" value="MBW7456847.1"/>
    <property type="molecule type" value="Genomic_DNA"/>
</dbReference>
<protein>
    <submittedName>
        <fullName evidence="2">Uncharacterized protein</fullName>
    </submittedName>
</protein>
<gene>
    <name evidence="2" type="ORF">K0U00_22695</name>
</gene>